<feature type="region of interest" description="Disordered" evidence="1">
    <location>
        <begin position="390"/>
        <end position="459"/>
    </location>
</feature>
<dbReference type="AlphaFoldDB" id="A0A371DSM0"/>
<evidence type="ECO:0000256" key="1">
    <source>
        <dbReference type="SAM" id="MobiDB-lite"/>
    </source>
</evidence>
<dbReference type="OrthoDB" id="2757820at2759"/>
<keyword evidence="3" id="KW-1185">Reference proteome</keyword>
<dbReference type="EMBL" id="KZ857382">
    <property type="protein sequence ID" value="RDX55542.1"/>
    <property type="molecule type" value="Genomic_DNA"/>
</dbReference>
<dbReference type="STRING" id="139420.A0A371DSM0"/>
<dbReference type="Proteomes" id="UP000256964">
    <property type="component" value="Unassembled WGS sequence"/>
</dbReference>
<feature type="compositionally biased region" description="Basic and acidic residues" evidence="1">
    <location>
        <begin position="528"/>
        <end position="541"/>
    </location>
</feature>
<evidence type="ECO:0000313" key="2">
    <source>
        <dbReference type="EMBL" id="RDX55542.1"/>
    </source>
</evidence>
<feature type="compositionally biased region" description="Low complexity" evidence="1">
    <location>
        <begin position="391"/>
        <end position="402"/>
    </location>
</feature>
<feature type="compositionally biased region" description="Basic and acidic residues" evidence="1">
    <location>
        <begin position="570"/>
        <end position="594"/>
    </location>
</feature>
<feature type="compositionally biased region" description="Polar residues" evidence="1">
    <location>
        <begin position="556"/>
        <end position="567"/>
    </location>
</feature>
<organism evidence="2 3">
    <name type="scientific">Lentinus brumalis</name>
    <dbReference type="NCBI Taxonomy" id="2498619"/>
    <lineage>
        <taxon>Eukaryota</taxon>
        <taxon>Fungi</taxon>
        <taxon>Dikarya</taxon>
        <taxon>Basidiomycota</taxon>
        <taxon>Agaricomycotina</taxon>
        <taxon>Agaricomycetes</taxon>
        <taxon>Polyporales</taxon>
        <taxon>Polyporaceae</taxon>
        <taxon>Lentinus</taxon>
    </lineage>
</organism>
<sequence>MNPVPVPPHLMGTLMNYLQSQLPLQGHVQQAAPAAVAQMQAYPHMQLPAGVGPVFAGWQPWQPMQPGMVGSHQQWTAMPQQQVMQGQPRQVLAPQMSMNDLRAAAMQQQGRGSSRPPVGSHPNDEQTLLDALKKGRAGGFDPCQVLGKLHEVNGHTEMEWKNYFLEHLERFYPILYERRFEGPPAPAPQRRFSSSATQDVKATFEFVASHATPVSFAETRLPMAKLAAHPVVDQGHLFVRRLLPHLNLCPSALVPPRRHLLMSLPHESSSSATGSARLIWGDELVSEHAGVQVPVLPLRVKPKPPQKPEMSQATGRIGRFTDEEKIFFIQFLRWRLGRDGPVPTQRKLCRALSREAPHRSPDAWKHHWEVFPELPGCILELAEAKQRDVARTTATGNAGRAAIPVSDEEGQEAEAGEGEMQDEDSADGDEADDATYTSEDAAKPRRRKRKPRTGIVPQKVTAEDIRDMAKYKLDRLHEWDELKTHKGRWEDFSSEASHNTKRTIVAWIYVATTRKDEIDHVVQQLLDEQKADQRSSTERVPELPPPPTAASSSPSGRNSVNAEQTTGVLRKRDADSRLAVHDESPFANRVKQEPDTECISLPSDSDQLEEA</sequence>
<proteinExistence type="predicted"/>
<protein>
    <submittedName>
        <fullName evidence="2">Uncharacterized protein</fullName>
    </submittedName>
</protein>
<name>A0A371DSM0_9APHY</name>
<feature type="region of interest" description="Disordered" evidence="1">
    <location>
        <begin position="528"/>
        <end position="611"/>
    </location>
</feature>
<feature type="region of interest" description="Disordered" evidence="1">
    <location>
        <begin position="103"/>
        <end position="125"/>
    </location>
</feature>
<gene>
    <name evidence="2" type="ORF">OH76DRAFT_1414841</name>
</gene>
<feature type="compositionally biased region" description="Acidic residues" evidence="1">
    <location>
        <begin position="406"/>
        <end position="433"/>
    </location>
</feature>
<accession>A0A371DSM0</accession>
<evidence type="ECO:0000313" key="3">
    <source>
        <dbReference type="Proteomes" id="UP000256964"/>
    </source>
</evidence>
<reference evidence="2 3" key="1">
    <citation type="journal article" date="2018" name="Biotechnol. Biofuels">
        <title>Integrative visual omics of the white-rot fungus Polyporus brumalis exposes the biotechnological potential of its oxidative enzymes for delignifying raw plant biomass.</title>
        <authorList>
            <person name="Miyauchi S."/>
            <person name="Rancon A."/>
            <person name="Drula E."/>
            <person name="Hage H."/>
            <person name="Chaduli D."/>
            <person name="Favel A."/>
            <person name="Grisel S."/>
            <person name="Henrissat B."/>
            <person name="Herpoel-Gimbert I."/>
            <person name="Ruiz-Duenas F.J."/>
            <person name="Chevret D."/>
            <person name="Hainaut M."/>
            <person name="Lin J."/>
            <person name="Wang M."/>
            <person name="Pangilinan J."/>
            <person name="Lipzen A."/>
            <person name="Lesage-Meessen L."/>
            <person name="Navarro D."/>
            <person name="Riley R."/>
            <person name="Grigoriev I.V."/>
            <person name="Zhou S."/>
            <person name="Raouche S."/>
            <person name="Rosso M.N."/>
        </authorList>
    </citation>
    <scope>NUCLEOTIDE SEQUENCE [LARGE SCALE GENOMIC DNA]</scope>
    <source>
        <strain evidence="2 3">BRFM 1820</strain>
    </source>
</reference>